<reference evidence="1" key="2">
    <citation type="submission" date="2013-04" db="UniProtKB">
        <authorList>
            <consortium name="EnsemblPlants"/>
        </authorList>
    </citation>
    <scope>IDENTIFICATION</scope>
</reference>
<dbReference type="Proteomes" id="UP000006038">
    <property type="component" value="Chromosome 9"/>
</dbReference>
<evidence type="ECO:0000313" key="2">
    <source>
        <dbReference type="Proteomes" id="UP000006038"/>
    </source>
</evidence>
<dbReference type="HOGENOM" id="CLU_1838235_0_0_1"/>
<protein>
    <submittedName>
        <fullName evidence="1">Uncharacterized protein</fullName>
    </submittedName>
</protein>
<name>J3MW26_ORYBR</name>
<evidence type="ECO:0000313" key="1">
    <source>
        <dbReference type="EnsemblPlants" id="OB09G12050.1"/>
    </source>
</evidence>
<proteinExistence type="predicted"/>
<reference evidence="1" key="1">
    <citation type="journal article" date="2013" name="Nat. Commun.">
        <title>Whole-genome sequencing of Oryza brachyantha reveals mechanisms underlying Oryza genome evolution.</title>
        <authorList>
            <person name="Chen J."/>
            <person name="Huang Q."/>
            <person name="Gao D."/>
            <person name="Wang J."/>
            <person name="Lang Y."/>
            <person name="Liu T."/>
            <person name="Li B."/>
            <person name="Bai Z."/>
            <person name="Luis Goicoechea J."/>
            <person name="Liang C."/>
            <person name="Chen C."/>
            <person name="Zhang W."/>
            <person name="Sun S."/>
            <person name="Liao Y."/>
            <person name="Zhang X."/>
            <person name="Yang L."/>
            <person name="Song C."/>
            <person name="Wang M."/>
            <person name="Shi J."/>
            <person name="Liu G."/>
            <person name="Liu J."/>
            <person name="Zhou H."/>
            <person name="Zhou W."/>
            <person name="Yu Q."/>
            <person name="An N."/>
            <person name="Chen Y."/>
            <person name="Cai Q."/>
            <person name="Wang B."/>
            <person name="Liu B."/>
            <person name="Min J."/>
            <person name="Huang Y."/>
            <person name="Wu H."/>
            <person name="Li Z."/>
            <person name="Zhang Y."/>
            <person name="Yin Y."/>
            <person name="Song W."/>
            <person name="Jiang J."/>
            <person name="Jackson S.A."/>
            <person name="Wing R.A."/>
            <person name="Wang J."/>
            <person name="Chen M."/>
        </authorList>
    </citation>
    <scope>NUCLEOTIDE SEQUENCE [LARGE SCALE GENOMIC DNA]</scope>
    <source>
        <strain evidence="1">cv. IRGC 101232</strain>
    </source>
</reference>
<sequence length="140" mass="16285">MVSYLSSAISANYTWVLIKEALDRAWELYVTKGGKRDAKRSGIRKTVGDDLARHRHLRRDTRSDQYDAYKKQVVLNGLCEKHHMEKLRTVFREERDDDVTKPTIDITIAYIKIKMIKCWNPKDRATPCTSAASFHEVDNI</sequence>
<dbReference type="AlphaFoldDB" id="J3MW26"/>
<accession>J3MW26</accession>
<keyword evidence="2" id="KW-1185">Reference proteome</keyword>
<dbReference type="Gramene" id="OB09G12050.1">
    <property type="protein sequence ID" value="OB09G12050.1"/>
    <property type="gene ID" value="OB09G12050"/>
</dbReference>
<dbReference type="EnsemblPlants" id="OB09G12050.1">
    <property type="protein sequence ID" value="OB09G12050.1"/>
    <property type="gene ID" value="OB09G12050"/>
</dbReference>
<organism evidence="1">
    <name type="scientific">Oryza brachyantha</name>
    <name type="common">malo sina</name>
    <dbReference type="NCBI Taxonomy" id="4533"/>
    <lineage>
        <taxon>Eukaryota</taxon>
        <taxon>Viridiplantae</taxon>
        <taxon>Streptophyta</taxon>
        <taxon>Embryophyta</taxon>
        <taxon>Tracheophyta</taxon>
        <taxon>Spermatophyta</taxon>
        <taxon>Magnoliopsida</taxon>
        <taxon>Liliopsida</taxon>
        <taxon>Poales</taxon>
        <taxon>Poaceae</taxon>
        <taxon>BOP clade</taxon>
        <taxon>Oryzoideae</taxon>
        <taxon>Oryzeae</taxon>
        <taxon>Oryzinae</taxon>
        <taxon>Oryza</taxon>
    </lineage>
</organism>